<evidence type="ECO:0000313" key="4">
    <source>
        <dbReference type="EMBL" id="BAU88209.1"/>
    </source>
</evidence>
<dbReference type="PANTHER" id="PTHR38589:SF1">
    <property type="entry name" value="BLR0621 PROTEIN"/>
    <property type="match status" value="1"/>
</dbReference>
<organism evidence="4 5">
    <name type="scientific">Streptomyces laurentii</name>
    <dbReference type="NCBI Taxonomy" id="39478"/>
    <lineage>
        <taxon>Bacteria</taxon>
        <taxon>Bacillati</taxon>
        <taxon>Actinomycetota</taxon>
        <taxon>Actinomycetes</taxon>
        <taxon>Kitasatosporales</taxon>
        <taxon>Streptomycetaceae</taxon>
        <taxon>Streptomyces</taxon>
    </lineage>
</organism>
<dbReference type="GO" id="GO:0016740">
    <property type="term" value="F:transferase activity"/>
    <property type="evidence" value="ECO:0007669"/>
    <property type="project" value="InterPro"/>
</dbReference>
<evidence type="ECO:0000313" key="5">
    <source>
        <dbReference type="Proteomes" id="UP000217676"/>
    </source>
</evidence>
<protein>
    <submittedName>
        <fullName evidence="4">Lipoprotein</fullName>
    </submittedName>
</protein>
<accession>A0A169PMS5</accession>
<feature type="signal peptide" evidence="2">
    <location>
        <begin position="1"/>
        <end position="25"/>
    </location>
</feature>
<dbReference type="PROSITE" id="PS51257">
    <property type="entry name" value="PROKAR_LIPOPROTEIN"/>
    <property type="match status" value="1"/>
</dbReference>
<dbReference type="EMBL" id="AP017424">
    <property type="protein sequence ID" value="BAU88209.1"/>
    <property type="molecule type" value="Genomic_DNA"/>
</dbReference>
<dbReference type="KEGG" id="slau:SLA_7343"/>
<keyword evidence="5" id="KW-1185">Reference proteome</keyword>
<evidence type="ECO:0000256" key="1">
    <source>
        <dbReference type="SAM" id="MobiDB-lite"/>
    </source>
</evidence>
<gene>
    <name evidence="4" type="ORF">SLA_7343</name>
</gene>
<proteinExistence type="predicted"/>
<keyword evidence="4" id="KW-0449">Lipoprotein</keyword>
<feature type="region of interest" description="Disordered" evidence="1">
    <location>
        <begin position="30"/>
        <end position="80"/>
    </location>
</feature>
<evidence type="ECO:0000256" key="2">
    <source>
        <dbReference type="SAM" id="SignalP"/>
    </source>
</evidence>
<dbReference type="PANTHER" id="PTHR38589">
    <property type="entry name" value="BLR0621 PROTEIN"/>
    <property type="match status" value="1"/>
</dbReference>
<dbReference type="Pfam" id="PF03734">
    <property type="entry name" value="YkuD"/>
    <property type="match status" value="1"/>
</dbReference>
<name>A0A169PMS5_STRLU</name>
<dbReference type="InterPro" id="IPR005490">
    <property type="entry name" value="LD_TPept_cat_dom"/>
</dbReference>
<dbReference type="AlphaFoldDB" id="A0A169PMS5"/>
<keyword evidence="2" id="KW-0732">Signal</keyword>
<feature type="compositionally biased region" description="Pro residues" evidence="1">
    <location>
        <begin position="31"/>
        <end position="44"/>
    </location>
</feature>
<feature type="compositionally biased region" description="Pro residues" evidence="1">
    <location>
        <begin position="57"/>
        <end position="68"/>
    </location>
</feature>
<dbReference type="RefSeq" id="WP_359873422.1">
    <property type="nucleotide sequence ID" value="NZ_JBEYHT010000005.1"/>
</dbReference>
<feature type="domain" description="L,D-TPase catalytic" evidence="3">
    <location>
        <begin position="104"/>
        <end position="255"/>
    </location>
</feature>
<sequence>MPVRKSTETVLTCVLVAALALTGCAVQVPPAAAPAPGPPRPSGPPHAREQDGRPAPARIPAPPSPAPARLPGIGPLTQARVPDGTTQALVVSGDNPDGNVITAVLYERDRVTGRWRPTAGPWTGHNALRGWTDEHTAGDLRSPTGVYRIGDAGGRLPDPGARIPYDENPLYAVSGTGFLGEPLEGSFDYVVAIDYNRVPGTAPLDKERPLGDDKGGGVWIHVDHGGPTQACVSLPFENMSELLRALDPTRGPVIVMGPAEVLVE</sequence>
<reference evidence="4 5" key="1">
    <citation type="journal article" date="2016" name="Genome Announc.">
        <title>Complete Genome Sequence of Thiostrepton-Producing Streptomyces laurentii ATCC 31255.</title>
        <authorList>
            <person name="Doi K."/>
            <person name="Fujino Y."/>
            <person name="Nagayoshi Y."/>
            <person name="Ohshima T."/>
            <person name="Ogata S."/>
        </authorList>
    </citation>
    <scope>NUCLEOTIDE SEQUENCE [LARGE SCALE GENOMIC DNA]</scope>
    <source>
        <strain evidence="4 5">ATCC 31255</strain>
    </source>
</reference>
<dbReference type="Proteomes" id="UP000217676">
    <property type="component" value="Chromosome"/>
</dbReference>
<evidence type="ECO:0000259" key="3">
    <source>
        <dbReference type="Pfam" id="PF03734"/>
    </source>
</evidence>
<feature type="chain" id="PRO_5038347523" evidence="2">
    <location>
        <begin position="26"/>
        <end position="264"/>
    </location>
</feature>